<reference evidence="2 3" key="1">
    <citation type="submission" date="2014-04" db="EMBL/GenBank/DDBJ databases">
        <title>Genome assembly of Hyalangium minutum DSM 14724.</title>
        <authorList>
            <person name="Sharma G."/>
            <person name="Subramanian S."/>
        </authorList>
    </citation>
    <scope>NUCLEOTIDE SEQUENCE [LARGE SCALE GENOMIC DNA]</scope>
    <source>
        <strain evidence="2 3">DSM 14724</strain>
    </source>
</reference>
<organism evidence="2 3">
    <name type="scientific">Hyalangium minutum</name>
    <dbReference type="NCBI Taxonomy" id="394096"/>
    <lineage>
        <taxon>Bacteria</taxon>
        <taxon>Pseudomonadati</taxon>
        <taxon>Myxococcota</taxon>
        <taxon>Myxococcia</taxon>
        <taxon>Myxococcales</taxon>
        <taxon>Cystobacterineae</taxon>
        <taxon>Archangiaceae</taxon>
        <taxon>Hyalangium</taxon>
    </lineage>
</organism>
<dbReference type="PATRIC" id="fig|394096.3.peg.3911"/>
<proteinExistence type="predicted"/>
<dbReference type="Proteomes" id="UP000028725">
    <property type="component" value="Unassembled WGS sequence"/>
</dbReference>
<gene>
    <name evidence="2" type="ORF">DB31_7871</name>
</gene>
<dbReference type="AlphaFoldDB" id="A0A085WLS1"/>
<protein>
    <submittedName>
        <fullName evidence="2">Adenylate cyclase</fullName>
    </submittedName>
</protein>
<comment type="caution">
    <text evidence="2">The sequence shown here is derived from an EMBL/GenBank/DDBJ whole genome shotgun (WGS) entry which is preliminary data.</text>
</comment>
<keyword evidence="3" id="KW-1185">Reference proteome</keyword>
<dbReference type="STRING" id="394096.DB31_7871"/>
<evidence type="ECO:0000313" key="3">
    <source>
        <dbReference type="Proteomes" id="UP000028725"/>
    </source>
</evidence>
<accession>A0A085WLS1</accession>
<sequence length="118" mass="12565">MCAPNPLFGDLLLKLGIVTPSQAQEVLALQPLTRAEPAPGRWKVVMLGEGQPELGRQALVEAERLALEWAQAYRCAFPEGEQQVAVLARVQQGLGGEGRRQAVPPAVAGPSPLPHLGE</sequence>
<evidence type="ECO:0000256" key="1">
    <source>
        <dbReference type="SAM" id="MobiDB-lite"/>
    </source>
</evidence>
<dbReference type="EMBL" id="JMCB01000006">
    <property type="protein sequence ID" value="KFE68634.1"/>
    <property type="molecule type" value="Genomic_DNA"/>
</dbReference>
<evidence type="ECO:0000313" key="2">
    <source>
        <dbReference type="EMBL" id="KFE68634.1"/>
    </source>
</evidence>
<feature type="region of interest" description="Disordered" evidence="1">
    <location>
        <begin position="96"/>
        <end position="118"/>
    </location>
</feature>
<name>A0A085WLS1_9BACT</name>